<evidence type="ECO:0000313" key="3">
    <source>
        <dbReference type="Proteomes" id="UP000466431"/>
    </source>
</evidence>
<evidence type="ECO:0000313" key="2">
    <source>
        <dbReference type="EMBL" id="BBY46073.1"/>
    </source>
</evidence>
<feature type="domain" description="Transposase IS110-like N-terminal" evidence="1">
    <location>
        <begin position="35"/>
        <end position="137"/>
    </location>
</feature>
<organism evidence="2 3">
    <name type="scientific">Mycolicibacterium celeriflavum</name>
    <name type="common">Mycobacterium celeriflavum</name>
    <dbReference type="NCBI Taxonomy" id="1249101"/>
    <lineage>
        <taxon>Bacteria</taxon>
        <taxon>Bacillati</taxon>
        <taxon>Actinomycetota</taxon>
        <taxon>Actinomycetes</taxon>
        <taxon>Mycobacteriales</taxon>
        <taxon>Mycobacteriaceae</taxon>
        <taxon>Mycolicibacterium</taxon>
    </lineage>
</organism>
<dbReference type="Proteomes" id="UP000466431">
    <property type="component" value="Chromosome"/>
</dbReference>
<dbReference type="PANTHER" id="PTHR33055">
    <property type="entry name" value="TRANSPOSASE FOR INSERTION SEQUENCE ELEMENT IS1111A"/>
    <property type="match status" value="1"/>
</dbReference>
<dbReference type="RefSeq" id="WP_244960068.1">
    <property type="nucleotide sequence ID" value="NZ_AP022591.1"/>
</dbReference>
<sequence length="164" mass="18014">MAARRKRKQKPAAGVAGPVEIPDAEHELVIERVAAIDVAKATGKVCVRLPGKTGRRFSRVWDLPARTGAITELGDQLTDLGIEKVTVESTSDYWRIWYYLLEAVGLSVQLVNARDVKNVPGRPKTDKLDAVWLAKLTEKACCGRRSCRRPRSGGYATTPGCARI</sequence>
<proteinExistence type="predicted"/>
<dbReference type="Pfam" id="PF01548">
    <property type="entry name" value="DEDD_Tnp_IS110"/>
    <property type="match status" value="1"/>
</dbReference>
<dbReference type="GO" id="GO:0003677">
    <property type="term" value="F:DNA binding"/>
    <property type="evidence" value="ECO:0007669"/>
    <property type="project" value="InterPro"/>
</dbReference>
<dbReference type="InterPro" id="IPR047650">
    <property type="entry name" value="Transpos_IS110"/>
</dbReference>
<evidence type="ECO:0000259" key="1">
    <source>
        <dbReference type="Pfam" id="PF01548"/>
    </source>
</evidence>
<name>A0A7I7RNJ2_MYCCF</name>
<gene>
    <name evidence="2" type="ORF">MCEL_43680</name>
</gene>
<reference evidence="2 3" key="1">
    <citation type="journal article" date="2019" name="Emerg. Microbes Infect.">
        <title>Comprehensive subspecies identification of 175 nontuberculous mycobacteria species based on 7547 genomic profiles.</title>
        <authorList>
            <person name="Matsumoto Y."/>
            <person name="Kinjo T."/>
            <person name="Motooka D."/>
            <person name="Nabeya D."/>
            <person name="Jung N."/>
            <person name="Uechi K."/>
            <person name="Horii T."/>
            <person name="Iida T."/>
            <person name="Fujita J."/>
            <person name="Nakamura S."/>
        </authorList>
    </citation>
    <scope>NUCLEOTIDE SEQUENCE [LARGE SCALE GENOMIC DNA]</scope>
    <source>
        <strain evidence="2 3">JCM 18439</strain>
    </source>
</reference>
<dbReference type="InterPro" id="IPR002525">
    <property type="entry name" value="Transp_IS110-like_N"/>
</dbReference>
<dbReference type="KEGG" id="mcee:MCEL_43680"/>
<dbReference type="EMBL" id="AP022591">
    <property type="protein sequence ID" value="BBY46073.1"/>
    <property type="molecule type" value="Genomic_DNA"/>
</dbReference>
<dbReference type="GO" id="GO:0006313">
    <property type="term" value="P:DNA transposition"/>
    <property type="evidence" value="ECO:0007669"/>
    <property type="project" value="InterPro"/>
</dbReference>
<dbReference type="AlphaFoldDB" id="A0A7I7RNJ2"/>
<protein>
    <recommendedName>
        <fullName evidence="1">Transposase IS110-like N-terminal domain-containing protein</fullName>
    </recommendedName>
</protein>
<accession>A0A7I7RNJ2</accession>
<keyword evidence="3" id="KW-1185">Reference proteome</keyword>
<dbReference type="GO" id="GO:0004803">
    <property type="term" value="F:transposase activity"/>
    <property type="evidence" value="ECO:0007669"/>
    <property type="project" value="InterPro"/>
</dbReference>